<gene>
    <name evidence="1" type="ORF">GPUH_LOCUS17475</name>
</gene>
<evidence type="ECO:0000313" key="2">
    <source>
        <dbReference type="Proteomes" id="UP000271098"/>
    </source>
</evidence>
<name>A0A183E934_9BILA</name>
<proteinExistence type="predicted"/>
<keyword evidence="2" id="KW-1185">Reference proteome</keyword>
<reference evidence="3" key="1">
    <citation type="submission" date="2016-06" db="UniProtKB">
        <authorList>
            <consortium name="WormBaseParasite"/>
        </authorList>
    </citation>
    <scope>IDENTIFICATION</scope>
</reference>
<protein>
    <submittedName>
        <fullName evidence="3">Transposase</fullName>
    </submittedName>
</protein>
<dbReference type="AlphaFoldDB" id="A0A183E934"/>
<accession>A0A183E934</accession>
<evidence type="ECO:0000313" key="3">
    <source>
        <dbReference type="WBParaSite" id="GPUH_0001749701-mRNA-1"/>
    </source>
</evidence>
<organism evidence="3">
    <name type="scientific">Gongylonema pulchrum</name>
    <dbReference type="NCBI Taxonomy" id="637853"/>
    <lineage>
        <taxon>Eukaryota</taxon>
        <taxon>Metazoa</taxon>
        <taxon>Ecdysozoa</taxon>
        <taxon>Nematoda</taxon>
        <taxon>Chromadorea</taxon>
        <taxon>Rhabditida</taxon>
        <taxon>Spirurina</taxon>
        <taxon>Spiruromorpha</taxon>
        <taxon>Spiruroidea</taxon>
        <taxon>Gongylonematidae</taxon>
        <taxon>Gongylonema</taxon>
    </lineage>
</organism>
<dbReference type="EMBL" id="UYRT01085230">
    <property type="protein sequence ID" value="VDN29873.1"/>
    <property type="molecule type" value="Genomic_DNA"/>
</dbReference>
<dbReference type="Proteomes" id="UP000271098">
    <property type="component" value="Unassembled WGS sequence"/>
</dbReference>
<reference evidence="1 2" key="2">
    <citation type="submission" date="2018-11" db="EMBL/GenBank/DDBJ databases">
        <authorList>
            <consortium name="Pathogen Informatics"/>
        </authorList>
    </citation>
    <scope>NUCLEOTIDE SEQUENCE [LARGE SCALE GENOMIC DNA]</scope>
</reference>
<evidence type="ECO:0000313" key="1">
    <source>
        <dbReference type="EMBL" id="VDN29873.1"/>
    </source>
</evidence>
<sequence>MLFVARYAEKQQQQHMKVSSQIIIKQCPRLDVVFNIRKYFHLFEEEGEDGELLPWRQDSFSYPSKQLPRR</sequence>
<dbReference type="WBParaSite" id="GPUH_0001749701-mRNA-1">
    <property type="protein sequence ID" value="GPUH_0001749701-mRNA-1"/>
    <property type="gene ID" value="GPUH_0001749701"/>
</dbReference>